<evidence type="ECO:0000259" key="2">
    <source>
        <dbReference type="Pfam" id="PF09335"/>
    </source>
</evidence>
<reference evidence="4" key="1">
    <citation type="submission" date="2019-10" db="EMBL/GenBank/DDBJ databases">
        <title>Complete Genome Sequence of Bradyrhizobium betae type strain PL7HG1T.</title>
        <authorList>
            <person name="Bromfield E.S.P."/>
            <person name="Cloutier S."/>
        </authorList>
    </citation>
    <scope>NUCLEOTIDE SEQUENCE [LARGE SCALE GENOMIC DNA]</scope>
    <source>
        <strain evidence="4">PL7HG1</strain>
    </source>
</reference>
<organism evidence="3 4">
    <name type="scientific">Bradyrhizobium betae</name>
    <dbReference type="NCBI Taxonomy" id="244734"/>
    <lineage>
        <taxon>Bacteria</taxon>
        <taxon>Pseudomonadati</taxon>
        <taxon>Pseudomonadota</taxon>
        <taxon>Alphaproteobacteria</taxon>
        <taxon>Hyphomicrobiales</taxon>
        <taxon>Nitrobacteraceae</taxon>
        <taxon>Bradyrhizobium</taxon>
    </lineage>
</organism>
<evidence type="ECO:0000256" key="1">
    <source>
        <dbReference type="SAM" id="Phobius"/>
    </source>
</evidence>
<sequence>MIVHATTHKVVAMVLARAERRSFVPLVGLTAFISALSMSVPVEWLVVAASLANQRRWMLIASIAAVGSAIASLGLYLAFHHFGWNLLLARFPDLAGSQAWLQATDWLSRYGLMAIFGLMALPLPFPKLPMLAVAGIYRLPIADVFVAILVGKIIKYLAYAYLATRFPLALRFFTEHGWIAASLTASREGRTPIVSPSVRGAGSERSEEARIG</sequence>
<dbReference type="InterPro" id="IPR032816">
    <property type="entry name" value="VTT_dom"/>
</dbReference>
<name>A0A5P6P985_9BRAD</name>
<dbReference type="KEGG" id="bbet:F8237_21890"/>
<keyword evidence="1" id="KW-1133">Transmembrane helix</keyword>
<accession>A0A5P6P985</accession>
<dbReference type="AlphaFoldDB" id="A0A5P6P985"/>
<dbReference type="Proteomes" id="UP000325641">
    <property type="component" value="Chromosome"/>
</dbReference>
<protein>
    <recommendedName>
        <fullName evidence="2">VTT domain-containing protein</fullName>
    </recommendedName>
</protein>
<proteinExistence type="predicted"/>
<feature type="transmembrane region" description="Helical" evidence="1">
    <location>
        <begin position="107"/>
        <end position="125"/>
    </location>
</feature>
<dbReference type="OrthoDB" id="8219449at2"/>
<dbReference type="RefSeq" id="WP_151647804.1">
    <property type="nucleotide sequence ID" value="NZ_CP044543.1"/>
</dbReference>
<dbReference type="EMBL" id="CP044543">
    <property type="protein sequence ID" value="QFI74825.1"/>
    <property type="molecule type" value="Genomic_DNA"/>
</dbReference>
<feature type="transmembrane region" description="Helical" evidence="1">
    <location>
        <begin position="58"/>
        <end position="79"/>
    </location>
</feature>
<evidence type="ECO:0000313" key="3">
    <source>
        <dbReference type="EMBL" id="QFI74825.1"/>
    </source>
</evidence>
<evidence type="ECO:0000313" key="4">
    <source>
        <dbReference type="Proteomes" id="UP000325641"/>
    </source>
</evidence>
<gene>
    <name evidence="3" type="ORF">F8237_21890</name>
</gene>
<keyword evidence="1" id="KW-0812">Transmembrane</keyword>
<keyword evidence="1" id="KW-0472">Membrane</keyword>
<feature type="transmembrane region" description="Helical" evidence="1">
    <location>
        <begin position="137"/>
        <end position="162"/>
    </location>
</feature>
<feature type="domain" description="VTT" evidence="2">
    <location>
        <begin position="40"/>
        <end position="162"/>
    </location>
</feature>
<feature type="transmembrane region" description="Helical" evidence="1">
    <location>
        <begin position="23"/>
        <end position="46"/>
    </location>
</feature>
<dbReference type="Pfam" id="PF09335">
    <property type="entry name" value="VTT_dom"/>
    <property type="match status" value="1"/>
</dbReference>